<dbReference type="Proteomes" id="UP001165190">
    <property type="component" value="Unassembled WGS sequence"/>
</dbReference>
<dbReference type="EMBL" id="BSYR01000011">
    <property type="protein sequence ID" value="GMI75499.1"/>
    <property type="molecule type" value="Genomic_DNA"/>
</dbReference>
<name>A0A9W7LSH5_HIBTR</name>
<evidence type="ECO:0000259" key="1">
    <source>
        <dbReference type="Pfam" id="PF14244"/>
    </source>
</evidence>
<dbReference type="OrthoDB" id="5544992at2759"/>
<feature type="domain" description="Retrotransposon Copia-like N-terminal" evidence="1">
    <location>
        <begin position="24"/>
        <end position="65"/>
    </location>
</feature>
<dbReference type="InterPro" id="IPR029472">
    <property type="entry name" value="Copia-like_N"/>
</dbReference>
<protein>
    <recommendedName>
        <fullName evidence="1">Retrotransposon Copia-like N-terminal domain-containing protein</fullName>
    </recommendedName>
</protein>
<dbReference type="PANTHER" id="PTHR37610:SF78">
    <property type="entry name" value="GAG-POLYPEPTIDE OF LTR COPIA-TYPE-RELATED"/>
    <property type="match status" value="1"/>
</dbReference>
<gene>
    <name evidence="2" type="ORF">HRI_001219200</name>
</gene>
<dbReference type="PANTHER" id="PTHR37610">
    <property type="entry name" value="CCHC-TYPE DOMAIN-CONTAINING PROTEIN"/>
    <property type="match status" value="1"/>
</dbReference>
<reference evidence="2" key="1">
    <citation type="submission" date="2023-05" db="EMBL/GenBank/DDBJ databases">
        <title>Genome and transcriptome analyses reveal genes involved in the formation of fine ridges on petal epidermal cells in Hibiscus trionum.</title>
        <authorList>
            <person name="Koshimizu S."/>
            <person name="Masuda S."/>
            <person name="Ishii T."/>
            <person name="Shirasu K."/>
            <person name="Hoshino A."/>
            <person name="Arita M."/>
        </authorList>
    </citation>
    <scope>NUCLEOTIDE SEQUENCE</scope>
    <source>
        <strain evidence="2">Hamamatsu line</strain>
    </source>
</reference>
<comment type="caution">
    <text evidence="2">The sequence shown here is derived from an EMBL/GenBank/DDBJ whole genome shotgun (WGS) entry which is preliminary data.</text>
</comment>
<keyword evidence="3" id="KW-1185">Reference proteome</keyword>
<organism evidence="2 3">
    <name type="scientific">Hibiscus trionum</name>
    <name type="common">Flower of an hour</name>
    <dbReference type="NCBI Taxonomy" id="183268"/>
    <lineage>
        <taxon>Eukaryota</taxon>
        <taxon>Viridiplantae</taxon>
        <taxon>Streptophyta</taxon>
        <taxon>Embryophyta</taxon>
        <taxon>Tracheophyta</taxon>
        <taxon>Spermatophyta</taxon>
        <taxon>Magnoliopsida</taxon>
        <taxon>eudicotyledons</taxon>
        <taxon>Gunneridae</taxon>
        <taxon>Pentapetalae</taxon>
        <taxon>rosids</taxon>
        <taxon>malvids</taxon>
        <taxon>Malvales</taxon>
        <taxon>Malvaceae</taxon>
        <taxon>Malvoideae</taxon>
        <taxon>Hibiscus</taxon>
    </lineage>
</organism>
<dbReference type="AlphaFoldDB" id="A0A9W7LSH5"/>
<evidence type="ECO:0000313" key="3">
    <source>
        <dbReference type="Proteomes" id="UP001165190"/>
    </source>
</evidence>
<dbReference type="Pfam" id="PF14244">
    <property type="entry name" value="Retrotran_gag_3"/>
    <property type="match status" value="1"/>
</dbReference>
<accession>A0A9W7LSH5</accession>
<sequence length="120" mass="13361">MPPATSPPAEESVTLDFTHPLFLHPSDTPGMVLISHQLTGIDNYIVWSRSLRIALLAKNKLGFIDDDCRRESYSQSSLQKQWDRCNAVVLSWLINSVSKELSAGIVFAFSAAVVWADLKE</sequence>
<proteinExistence type="predicted"/>
<evidence type="ECO:0000313" key="2">
    <source>
        <dbReference type="EMBL" id="GMI75499.1"/>
    </source>
</evidence>